<keyword evidence="5 6" id="KW-0539">Nucleus</keyword>
<proteinExistence type="predicted"/>
<feature type="domain" description="OVATE" evidence="8">
    <location>
        <begin position="166"/>
        <end position="226"/>
    </location>
</feature>
<dbReference type="PROSITE" id="PS51257">
    <property type="entry name" value="PROKAR_LIPOPROTEIN"/>
    <property type="match status" value="1"/>
</dbReference>
<evidence type="ECO:0000313" key="9">
    <source>
        <dbReference type="EnsemblPlants" id="LPERR08G00270.1"/>
    </source>
</evidence>
<dbReference type="GO" id="GO:0045892">
    <property type="term" value="P:negative regulation of DNA-templated transcription"/>
    <property type="evidence" value="ECO:0007669"/>
    <property type="project" value="UniProtKB-UniRule"/>
</dbReference>
<dbReference type="eggNOG" id="ENOG502RFQ4">
    <property type="taxonomic scope" value="Eukaryota"/>
</dbReference>
<name>A0A0D9X3E3_9ORYZ</name>
<comment type="function">
    <text evidence="6">Transcriptional repressor that regulates multiple aspects of plant growth and development.</text>
</comment>
<keyword evidence="10" id="KW-1185">Reference proteome</keyword>
<protein>
    <recommendedName>
        <fullName evidence="6">Transcription repressor</fullName>
    </recommendedName>
    <alternativeName>
        <fullName evidence="6">Ovate family protein</fullName>
    </alternativeName>
</protein>
<keyword evidence="2 6" id="KW-0678">Repressor</keyword>
<dbReference type="Gramene" id="LPERR08G00270.1">
    <property type="protein sequence ID" value="LPERR08G00270.1"/>
    <property type="gene ID" value="LPERR08G00270"/>
</dbReference>
<dbReference type="InterPro" id="IPR006458">
    <property type="entry name" value="Ovate_C"/>
</dbReference>
<evidence type="ECO:0000256" key="1">
    <source>
        <dbReference type="ARBA" id="ARBA00004123"/>
    </source>
</evidence>
<evidence type="ECO:0000256" key="5">
    <source>
        <dbReference type="ARBA" id="ARBA00023242"/>
    </source>
</evidence>
<dbReference type="EnsemblPlants" id="LPERR08G00270.1">
    <property type="protein sequence ID" value="LPERR08G00270.1"/>
    <property type="gene ID" value="LPERR08G00270"/>
</dbReference>
<dbReference type="AlphaFoldDB" id="A0A0D9X3E3"/>
<dbReference type="HOGENOM" id="CLU_066339_0_0_1"/>
<evidence type="ECO:0000256" key="6">
    <source>
        <dbReference type="RuleBase" id="RU367028"/>
    </source>
</evidence>
<keyword evidence="3 6" id="KW-0805">Transcription regulation</keyword>
<reference evidence="9 10" key="1">
    <citation type="submission" date="2012-08" db="EMBL/GenBank/DDBJ databases">
        <title>Oryza genome evolution.</title>
        <authorList>
            <person name="Wing R.A."/>
        </authorList>
    </citation>
    <scope>NUCLEOTIDE SEQUENCE</scope>
</reference>
<evidence type="ECO:0000256" key="7">
    <source>
        <dbReference type="SAM" id="MobiDB-lite"/>
    </source>
</evidence>
<feature type="region of interest" description="Disordered" evidence="7">
    <location>
        <begin position="17"/>
        <end position="58"/>
    </location>
</feature>
<evidence type="ECO:0000259" key="8">
    <source>
        <dbReference type="PROSITE" id="PS51754"/>
    </source>
</evidence>
<dbReference type="PANTHER" id="PTHR33057">
    <property type="entry name" value="TRANSCRIPTION REPRESSOR OFP7-RELATED"/>
    <property type="match status" value="1"/>
</dbReference>
<keyword evidence="4 6" id="KW-0804">Transcription</keyword>
<dbReference type="Pfam" id="PF04844">
    <property type="entry name" value="Ovate"/>
    <property type="match status" value="1"/>
</dbReference>
<dbReference type="Proteomes" id="UP000032180">
    <property type="component" value="Chromosome 8"/>
</dbReference>
<feature type="compositionally biased region" description="Low complexity" evidence="7">
    <location>
        <begin position="38"/>
        <end position="52"/>
    </location>
</feature>
<evidence type="ECO:0000256" key="3">
    <source>
        <dbReference type="ARBA" id="ARBA00023015"/>
    </source>
</evidence>
<dbReference type="PANTHER" id="PTHR33057:SF89">
    <property type="entry name" value="TRANSCRIPTION REPRESSOR"/>
    <property type="match status" value="1"/>
</dbReference>
<dbReference type="PROSITE" id="PS51754">
    <property type="entry name" value="OVATE"/>
    <property type="match status" value="1"/>
</dbReference>
<accession>A0A0D9X3E3</accession>
<dbReference type="GO" id="GO:0005634">
    <property type="term" value="C:nucleus"/>
    <property type="evidence" value="ECO:0007669"/>
    <property type="project" value="UniProtKB-SubCell"/>
</dbReference>
<reference evidence="10" key="2">
    <citation type="submission" date="2013-12" db="EMBL/GenBank/DDBJ databases">
        <authorList>
            <person name="Yu Y."/>
            <person name="Lee S."/>
            <person name="de Baynast K."/>
            <person name="Wissotski M."/>
            <person name="Liu L."/>
            <person name="Talag J."/>
            <person name="Goicoechea J."/>
            <person name="Angelova A."/>
            <person name="Jetty R."/>
            <person name="Kudrna D."/>
            <person name="Golser W."/>
            <person name="Rivera L."/>
            <person name="Zhang J."/>
            <person name="Wing R."/>
        </authorList>
    </citation>
    <scope>NUCLEOTIDE SEQUENCE</scope>
</reference>
<evidence type="ECO:0000256" key="2">
    <source>
        <dbReference type="ARBA" id="ARBA00022491"/>
    </source>
</evidence>
<dbReference type="NCBIfam" id="TIGR01568">
    <property type="entry name" value="A_thal_3678"/>
    <property type="match status" value="1"/>
</dbReference>
<organism evidence="9 10">
    <name type="scientific">Leersia perrieri</name>
    <dbReference type="NCBI Taxonomy" id="77586"/>
    <lineage>
        <taxon>Eukaryota</taxon>
        <taxon>Viridiplantae</taxon>
        <taxon>Streptophyta</taxon>
        <taxon>Embryophyta</taxon>
        <taxon>Tracheophyta</taxon>
        <taxon>Spermatophyta</taxon>
        <taxon>Magnoliopsida</taxon>
        <taxon>Liliopsida</taxon>
        <taxon>Poales</taxon>
        <taxon>Poaceae</taxon>
        <taxon>BOP clade</taxon>
        <taxon>Oryzoideae</taxon>
        <taxon>Oryzeae</taxon>
        <taxon>Oryzinae</taxon>
        <taxon>Leersia</taxon>
    </lineage>
</organism>
<reference evidence="9" key="3">
    <citation type="submission" date="2015-04" db="UniProtKB">
        <authorList>
            <consortium name="EnsemblPlants"/>
        </authorList>
    </citation>
    <scope>IDENTIFICATION</scope>
</reference>
<dbReference type="STRING" id="77586.A0A0D9X3E3"/>
<dbReference type="InterPro" id="IPR038933">
    <property type="entry name" value="Ovate"/>
</dbReference>
<evidence type="ECO:0000313" key="10">
    <source>
        <dbReference type="Proteomes" id="UP000032180"/>
    </source>
</evidence>
<evidence type="ECO:0000256" key="4">
    <source>
        <dbReference type="ARBA" id="ARBA00023163"/>
    </source>
</evidence>
<sequence>MGKKKKAKLGITSLLFSSSSSSSSCTGSTRGGAGLPYSSSSSWSMSSSSSSSAWQWPSCKQPRTLSFRQQETMMKTMNSAYSAADLDSLASLDSSRSSSSSSACRSRRTASDVVVIVNAAAADQADTVVSRALRSDRLFFDPDASMLNKKKKVQEGKAAFGGATAMSMESSNPYRDFRSSMEAMVKSSGKIDDWRWLEKMLGWYLRSNVKSTHGLIVGAFVDLLVSSSSSSPAAAAAKCPSCCSACSSKAHQQHDDIN</sequence>
<comment type="subcellular location">
    <subcellularLocation>
        <location evidence="1 6">Nucleus</location>
    </subcellularLocation>
</comment>